<comment type="pathway">
    <text evidence="1 13">Amino-acid biosynthesis; L-threonine biosynthesis; L-threonine from L-aspartate: step 4/5.</text>
</comment>
<evidence type="ECO:0000256" key="4">
    <source>
        <dbReference type="ARBA" id="ARBA00017858"/>
    </source>
</evidence>
<dbReference type="SUPFAM" id="SSF54211">
    <property type="entry name" value="Ribosomal protein S5 domain 2-like"/>
    <property type="match status" value="1"/>
</dbReference>
<accession>A0A6B3NH63</accession>
<evidence type="ECO:0000256" key="12">
    <source>
        <dbReference type="ARBA" id="ARBA00049954"/>
    </source>
</evidence>
<feature type="domain" description="GHMP kinase C-terminal" evidence="15">
    <location>
        <begin position="223"/>
        <end position="299"/>
    </location>
</feature>
<dbReference type="EC" id="2.7.1.39" evidence="3 13"/>
<evidence type="ECO:0000256" key="2">
    <source>
        <dbReference type="ARBA" id="ARBA00007370"/>
    </source>
</evidence>
<dbReference type="GO" id="GO:0004413">
    <property type="term" value="F:homoserine kinase activity"/>
    <property type="evidence" value="ECO:0007669"/>
    <property type="project" value="UniProtKB-UniRule"/>
</dbReference>
<evidence type="ECO:0000256" key="5">
    <source>
        <dbReference type="ARBA" id="ARBA00022605"/>
    </source>
</evidence>
<dbReference type="InterPro" id="IPR036554">
    <property type="entry name" value="GHMP_kinase_C_sf"/>
</dbReference>
<evidence type="ECO:0000259" key="14">
    <source>
        <dbReference type="Pfam" id="PF00288"/>
    </source>
</evidence>
<organism evidence="16">
    <name type="scientific">Symploca sp. SIO1C4</name>
    <dbReference type="NCBI Taxonomy" id="2607765"/>
    <lineage>
        <taxon>Bacteria</taxon>
        <taxon>Bacillati</taxon>
        <taxon>Cyanobacteriota</taxon>
        <taxon>Cyanophyceae</taxon>
        <taxon>Coleofasciculales</taxon>
        <taxon>Coleofasciculaceae</taxon>
        <taxon>Symploca</taxon>
    </lineage>
</organism>
<dbReference type="InterPro" id="IPR014721">
    <property type="entry name" value="Ribsml_uS5_D2-typ_fold_subgr"/>
</dbReference>
<dbReference type="PROSITE" id="PS00627">
    <property type="entry name" value="GHMP_KINASES_ATP"/>
    <property type="match status" value="1"/>
</dbReference>
<protein>
    <recommendedName>
        <fullName evidence="4 13">Homoserine kinase</fullName>
        <shortName evidence="13">HK</shortName>
        <shortName evidence="13">HSK</shortName>
        <ecNumber evidence="3 13">2.7.1.39</ecNumber>
    </recommendedName>
</protein>
<keyword evidence="9 13" id="KW-0418">Kinase</keyword>
<sequence length="320" mass="33913">MSMVSTVTVTVPATTANLGPGFDCIGAALTLYNQFKFINLEAMPSADGRQTERLRIKVSGAEAQLVNTSTDNLVYQAFVKLYEHLEQTPPPVEIEIELGIPLARGLGSSATAIVGGLVGANQLAGKPLDVTEVMKLAIAIEGHPDNVVPALLGGCRLAVKGFNDELSKLGDWEVCELRWHEDLVPVLGIPNFELSTKEARGVLPAEYTRADAIFNISHFGLLLRGLETGRGDWLKIALQDKIHQPYRQQLIPGYDAVLCAAVDAGAYGMVISGAGPTLLALAASSQGAAVEAAMTSAWKQEGIVAQVLALSIDTQGTILI</sequence>
<evidence type="ECO:0000259" key="15">
    <source>
        <dbReference type="Pfam" id="PF08544"/>
    </source>
</evidence>
<evidence type="ECO:0000313" key="16">
    <source>
        <dbReference type="EMBL" id="NER28638.1"/>
    </source>
</evidence>
<keyword evidence="8 13" id="KW-0547">Nucleotide-binding</keyword>
<keyword evidence="7 13" id="KW-0791">Threonine biosynthesis</keyword>
<dbReference type="NCBIfam" id="TIGR00191">
    <property type="entry name" value="thrB"/>
    <property type="match status" value="1"/>
</dbReference>
<evidence type="ECO:0000256" key="13">
    <source>
        <dbReference type="HAMAP-Rule" id="MF_00384"/>
    </source>
</evidence>
<dbReference type="Pfam" id="PF00288">
    <property type="entry name" value="GHMP_kinases_N"/>
    <property type="match status" value="1"/>
</dbReference>
<evidence type="ECO:0000256" key="3">
    <source>
        <dbReference type="ARBA" id="ARBA00012078"/>
    </source>
</evidence>
<comment type="similarity">
    <text evidence="2 13">Belongs to the GHMP kinase family. Homoserine kinase subfamily.</text>
</comment>
<evidence type="ECO:0000256" key="8">
    <source>
        <dbReference type="ARBA" id="ARBA00022741"/>
    </source>
</evidence>
<dbReference type="GO" id="GO:0005524">
    <property type="term" value="F:ATP binding"/>
    <property type="evidence" value="ECO:0007669"/>
    <property type="project" value="UniProtKB-UniRule"/>
</dbReference>
<name>A0A6B3NH63_9CYAN</name>
<dbReference type="GO" id="GO:0009088">
    <property type="term" value="P:threonine biosynthetic process"/>
    <property type="evidence" value="ECO:0007669"/>
    <property type="project" value="UniProtKB-UniRule"/>
</dbReference>
<comment type="function">
    <text evidence="12 13">Catalyzes the ATP-dependent phosphorylation of L-homoserine to L-homoserine phosphate.</text>
</comment>
<evidence type="ECO:0000256" key="6">
    <source>
        <dbReference type="ARBA" id="ARBA00022679"/>
    </source>
</evidence>
<dbReference type="PRINTS" id="PR00958">
    <property type="entry name" value="HOMSERKINASE"/>
</dbReference>
<dbReference type="PANTHER" id="PTHR20861:SF1">
    <property type="entry name" value="HOMOSERINE KINASE"/>
    <property type="match status" value="1"/>
</dbReference>
<evidence type="ECO:0000256" key="11">
    <source>
        <dbReference type="ARBA" id="ARBA00049375"/>
    </source>
</evidence>
<dbReference type="GO" id="GO:0005737">
    <property type="term" value="C:cytoplasm"/>
    <property type="evidence" value="ECO:0007669"/>
    <property type="project" value="UniProtKB-SubCell"/>
</dbReference>
<evidence type="ECO:0000256" key="9">
    <source>
        <dbReference type="ARBA" id="ARBA00022777"/>
    </source>
</evidence>
<comment type="catalytic activity">
    <reaction evidence="11 13">
        <text>L-homoserine + ATP = O-phospho-L-homoserine + ADP + H(+)</text>
        <dbReference type="Rhea" id="RHEA:13985"/>
        <dbReference type="ChEBI" id="CHEBI:15378"/>
        <dbReference type="ChEBI" id="CHEBI:30616"/>
        <dbReference type="ChEBI" id="CHEBI:57476"/>
        <dbReference type="ChEBI" id="CHEBI:57590"/>
        <dbReference type="ChEBI" id="CHEBI:456216"/>
        <dbReference type="EC" id="2.7.1.39"/>
    </reaction>
</comment>
<dbReference type="PIRSF" id="PIRSF000676">
    <property type="entry name" value="Homoser_kin"/>
    <property type="match status" value="1"/>
</dbReference>
<dbReference type="PANTHER" id="PTHR20861">
    <property type="entry name" value="HOMOSERINE/4-DIPHOSPHOCYTIDYL-2-C-METHYL-D-ERYTHRITOL KINASE"/>
    <property type="match status" value="1"/>
</dbReference>
<feature type="binding site" evidence="13">
    <location>
        <begin position="101"/>
        <end position="111"/>
    </location>
    <ligand>
        <name>ATP</name>
        <dbReference type="ChEBI" id="CHEBI:30616"/>
    </ligand>
</feature>
<proteinExistence type="inferred from homology"/>
<dbReference type="InterPro" id="IPR013750">
    <property type="entry name" value="GHMP_kinase_C_dom"/>
</dbReference>
<keyword evidence="5 13" id="KW-0028">Amino-acid biosynthesis</keyword>
<dbReference type="SUPFAM" id="SSF55060">
    <property type="entry name" value="GHMP Kinase, C-terminal domain"/>
    <property type="match status" value="1"/>
</dbReference>
<dbReference type="Gene3D" id="3.30.230.10">
    <property type="match status" value="1"/>
</dbReference>
<keyword evidence="6 13" id="KW-0808">Transferase</keyword>
<evidence type="ECO:0000256" key="10">
    <source>
        <dbReference type="ARBA" id="ARBA00022840"/>
    </source>
</evidence>
<evidence type="ECO:0000256" key="7">
    <source>
        <dbReference type="ARBA" id="ARBA00022697"/>
    </source>
</evidence>
<dbReference type="UniPathway" id="UPA00050">
    <property type="reaction ID" value="UER00064"/>
</dbReference>
<dbReference type="EMBL" id="JAAHFQ010000241">
    <property type="protein sequence ID" value="NER28638.1"/>
    <property type="molecule type" value="Genomic_DNA"/>
</dbReference>
<dbReference type="InterPro" id="IPR006203">
    <property type="entry name" value="GHMP_knse_ATP-bd_CS"/>
</dbReference>
<gene>
    <name evidence="13" type="primary">thrB</name>
    <name evidence="16" type="ORF">F6J89_13645</name>
</gene>
<keyword evidence="13" id="KW-0963">Cytoplasm</keyword>
<dbReference type="InterPro" id="IPR006204">
    <property type="entry name" value="GHMP_kinase_N_dom"/>
</dbReference>
<dbReference type="Pfam" id="PF08544">
    <property type="entry name" value="GHMP_kinases_C"/>
    <property type="match status" value="1"/>
</dbReference>
<feature type="domain" description="GHMP kinase N-terminal" evidence="14">
    <location>
        <begin position="72"/>
        <end position="154"/>
    </location>
</feature>
<evidence type="ECO:0000256" key="1">
    <source>
        <dbReference type="ARBA" id="ARBA00005015"/>
    </source>
</evidence>
<reference evidence="16" key="1">
    <citation type="submission" date="2019-11" db="EMBL/GenBank/DDBJ databases">
        <title>Genomic insights into an expanded diversity of filamentous marine cyanobacteria reveals the extraordinary biosynthetic potential of Moorea and Okeania.</title>
        <authorList>
            <person name="Ferreira Leao T."/>
            <person name="Wang M."/>
            <person name="Moss N."/>
            <person name="Da Silva R."/>
            <person name="Sanders J."/>
            <person name="Nurk S."/>
            <person name="Gurevich A."/>
            <person name="Humphrey G."/>
            <person name="Reher R."/>
            <person name="Zhu Q."/>
            <person name="Belda-Ferre P."/>
            <person name="Glukhov E."/>
            <person name="Rex R."/>
            <person name="Dorrestein P.C."/>
            <person name="Knight R."/>
            <person name="Pevzner P."/>
            <person name="Gerwick W.H."/>
            <person name="Gerwick L."/>
        </authorList>
    </citation>
    <scope>NUCLEOTIDE SEQUENCE</scope>
    <source>
        <strain evidence="16">SIO1C4</strain>
    </source>
</reference>
<keyword evidence="10 13" id="KW-0067">ATP-binding</keyword>
<comment type="subcellular location">
    <subcellularLocation>
        <location evidence="13">Cytoplasm</location>
    </subcellularLocation>
</comment>
<dbReference type="HAMAP" id="MF_00384">
    <property type="entry name" value="Homoser_kinase"/>
    <property type="match status" value="1"/>
</dbReference>
<dbReference type="InterPro" id="IPR020568">
    <property type="entry name" value="Ribosomal_Su5_D2-typ_SF"/>
</dbReference>
<comment type="caution">
    <text evidence="16">The sequence shown here is derived from an EMBL/GenBank/DDBJ whole genome shotgun (WGS) entry which is preliminary data.</text>
</comment>
<dbReference type="Gene3D" id="3.30.70.890">
    <property type="entry name" value="GHMP kinase, C-terminal domain"/>
    <property type="match status" value="1"/>
</dbReference>
<dbReference type="InterPro" id="IPR000870">
    <property type="entry name" value="Homoserine_kinase"/>
</dbReference>
<dbReference type="AlphaFoldDB" id="A0A6B3NH63"/>